<protein>
    <submittedName>
        <fullName evidence="2">Uncharacterized protein</fullName>
    </submittedName>
</protein>
<feature type="compositionally biased region" description="Basic and acidic residues" evidence="1">
    <location>
        <begin position="69"/>
        <end position="81"/>
    </location>
</feature>
<sequence length="81" mass="8775">MLDPESMRILKSLAEKEGLSPEDFERLIRNDDHFGLGQSAGPGHINIPGYGDRGPARPQKNDLNASSGDDGKKKKPTGESE</sequence>
<dbReference type="AlphaFoldDB" id="A0A517Q5D9"/>
<name>A0A517Q5D9_9PLAN</name>
<dbReference type="Proteomes" id="UP000315647">
    <property type="component" value="Chromosome"/>
</dbReference>
<dbReference type="RefSeq" id="WP_145448998.1">
    <property type="nucleotide sequence ID" value="NZ_CP037421.1"/>
</dbReference>
<evidence type="ECO:0000256" key="1">
    <source>
        <dbReference type="SAM" id="MobiDB-lite"/>
    </source>
</evidence>
<evidence type="ECO:0000313" key="2">
    <source>
        <dbReference type="EMBL" id="QDT26838.1"/>
    </source>
</evidence>
<organism evidence="2 3">
    <name type="scientific">Gimesia panareensis</name>
    <dbReference type="NCBI Taxonomy" id="2527978"/>
    <lineage>
        <taxon>Bacteria</taxon>
        <taxon>Pseudomonadati</taxon>
        <taxon>Planctomycetota</taxon>
        <taxon>Planctomycetia</taxon>
        <taxon>Planctomycetales</taxon>
        <taxon>Planctomycetaceae</taxon>
        <taxon>Gimesia</taxon>
    </lineage>
</organism>
<accession>A0A517Q5D9</accession>
<feature type="region of interest" description="Disordered" evidence="1">
    <location>
        <begin position="33"/>
        <end position="81"/>
    </location>
</feature>
<keyword evidence="3" id="KW-1185">Reference proteome</keyword>
<evidence type="ECO:0000313" key="3">
    <source>
        <dbReference type="Proteomes" id="UP000315647"/>
    </source>
</evidence>
<gene>
    <name evidence="2" type="ORF">Enr10x_21480</name>
</gene>
<proteinExistence type="predicted"/>
<reference evidence="2 3" key="1">
    <citation type="submission" date="2019-03" db="EMBL/GenBank/DDBJ databases">
        <title>Deep-cultivation of Planctomycetes and their phenomic and genomic characterization uncovers novel biology.</title>
        <authorList>
            <person name="Wiegand S."/>
            <person name="Jogler M."/>
            <person name="Boedeker C."/>
            <person name="Pinto D."/>
            <person name="Vollmers J."/>
            <person name="Rivas-Marin E."/>
            <person name="Kohn T."/>
            <person name="Peeters S.H."/>
            <person name="Heuer A."/>
            <person name="Rast P."/>
            <person name="Oberbeckmann S."/>
            <person name="Bunk B."/>
            <person name="Jeske O."/>
            <person name="Meyerdierks A."/>
            <person name="Storesund J.E."/>
            <person name="Kallscheuer N."/>
            <person name="Luecker S."/>
            <person name="Lage O.M."/>
            <person name="Pohl T."/>
            <person name="Merkel B.J."/>
            <person name="Hornburger P."/>
            <person name="Mueller R.-W."/>
            <person name="Bruemmer F."/>
            <person name="Labrenz M."/>
            <person name="Spormann A.M."/>
            <person name="Op den Camp H."/>
            <person name="Overmann J."/>
            <person name="Amann R."/>
            <person name="Jetten M.S.M."/>
            <person name="Mascher T."/>
            <person name="Medema M.H."/>
            <person name="Devos D.P."/>
            <person name="Kaster A.-K."/>
            <person name="Ovreas L."/>
            <person name="Rohde M."/>
            <person name="Galperin M.Y."/>
            <person name="Jogler C."/>
        </authorList>
    </citation>
    <scope>NUCLEOTIDE SEQUENCE [LARGE SCALE GENOMIC DNA]</scope>
    <source>
        <strain evidence="2 3">Enr10</strain>
    </source>
</reference>
<dbReference type="EMBL" id="CP037421">
    <property type="protein sequence ID" value="QDT26838.1"/>
    <property type="molecule type" value="Genomic_DNA"/>
</dbReference>